<organism evidence="2 3">
    <name type="scientific">Eucalyptus globulus</name>
    <name type="common">Tasmanian blue gum</name>
    <dbReference type="NCBI Taxonomy" id="34317"/>
    <lineage>
        <taxon>Eukaryota</taxon>
        <taxon>Viridiplantae</taxon>
        <taxon>Streptophyta</taxon>
        <taxon>Embryophyta</taxon>
        <taxon>Tracheophyta</taxon>
        <taxon>Spermatophyta</taxon>
        <taxon>Magnoliopsida</taxon>
        <taxon>eudicotyledons</taxon>
        <taxon>Gunneridae</taxon>
        <taxon>Pentapetalae</taxon>
        <taxon>rosids</taxon>
        <taxon>malvids</taxon>
        <taxon>Myrtales</taxon>
        <taxon>Myrtaceae</taxon>
        <taxon>Myrtoideae</taxon>
        <taxon>Eucalypteae</taxon>
        <taxon>Eucalyptus</taxon>
    </lineage>
</organism>
<feature type="region of interest" description="Disordered" evidence="1">
    <location>
        <begin position="30"/>
        <end position="49"/>
    </location>
</feature>
<dbReference type="PANTHER" id="PTHR35485:SF4">
    <property type="entry name" value="EXPRESSED PROTEIN"/>
    <property type="match status" value="1"/>
</dbReference>
<protein>
    <submittedName>
        <fullName evidence="2">Uncharacterized protein</fullName>
    </submittedName>
</protein>
<evidence type="ECO:0000256" key="1">
    <source>
        <dbReference type="SAM" id="MobiDB-lite"/>
    </source>
</evidence>
<sequence>MEGLIPIVCKVIKRSNSRRRYRCLSSGAVAQPRNQPDFNPDVVLGDDPHGYMTPQYHVKERNGGPCRFKSYECSPASLEEYEGKNKDDDGIFRGQPQSSKQKLVQFRSQQHRTFSCLTGGLSQ</sequence>
<dbReference type="PANTHER" id="PTHR35485">
    <property type="entry name" value="OS01G0888900 PROTEIN"/>
    <property type="match status" value="1"/>
</dbReference>
<dbReference type="Proteomes" id="UP001634007">
    <property type="component" value="Unassembled WGS sequence"/>
</dbReference>
<evidence type="ECO:0000313" key="2">
    <source>
        <dbReference type="EMBL" id="KAL3724253.1"/>
    </source>
</evidence>
<name>A0ABD3JED1_EUCGL</name>
<reference evidence="2 3" key="1">
    <citation type="submission" date="2024-11" db="EMBL/GenBank/DDBJ databases">
        <title>Chromosome-level genome assembly of Eucalyptus globulus Labill. provides insights into its genome evolution.</title>
        <authorList>
            <person name="Li X."/>
        </authorList>
    </citation>
    <scope>NUCLEOTIDE SEQUENCE [LARGE SCALE GENOMIC DNA]</scope>
    <source>
        <strain evidence="2">CL2024</strain>
        <tissue evidence="2">Fresh tender leaves</tissue>
    </source>
</reference>
<evidence type="ECO:0000313" key="3">
    <source>
        <dbReference type="Proteomes" id="UP001634007"/>
    </source>
</evidence>
<comment type="caution">
    <text evidence="2">The sequence shown here is derived from an EMBL/GenBank/DDBJ whole genome shotgun (WGS) entry which is preliminary data.</text>
</comment>
<gene>
    <name evidence="2" type="ORF">ACJRO7_029425</name>
</gene>
<dbReference type="AlphaFoldDB" id="A0ABD3JED1"/>
<feature type="compositionally biased region" description="Basic and acidic residues" evidence="1">
    <location>
        <begin position="82"/>
        <end position="91"/>
    </location>
</feature>
<dbReference type="EMBL" id="JBJKBG010000008">
    <property type="protein sequence ID" value="KAL3724253.1"/>
    <property type="molecule type" value="Genomic_DNA"/>
</dbReference>
<feature type="region of interest" description="Disordered" evidence="1">
    <location>
        <begin position="82"/>
        <end position="103"/>
    </location>
</feature>
<accession>A0ABD3JED1</accession>
<proteinExistence type="predicted"/>
<keyword evidence="3" id="KW-1185">Reference proteome</keyword>